<organism evidence="1 2">
    <name type="scientific">Dermacentor silvarum</name>
    <name type="common">Tick</name>
    <dbReference type="NCBI Taxonomy" id="543639"/>
    <lineage>
        <taxon>Eukaryota</taxon>
        <taxon>Metazoa</taxon>
        <taxon>Ecdysozoa</taxon>
        <taxon>Arthropoda</taxon>
        <taxon>Chelicerata</taxon>
        <taxon>Arachnida</taxon>
        <taxon>Acari</taxon>
        <taxon>Parasitiformes</taxon>
        <taxon>Ixodida</taxon>
        <taxon>Ixodoidea</taxon>
        <taxon>Ixodidae</taxon>
        <taxon>Rhipicephalinae</taxon>
        <taxon>Dermacentor</taxon>
    </lineage>
</organism>
<dbReference type="Proteomes" id="UP000821865">
    <property type="component" value="Chromosome 2"/>
</dbReference>
<evidence type="ECO:0000313" key="2">
    <source>
        <dbReference type="Proteomes" id="UP000821865"/>
    </source>
</evidence>
<evidence type="ECO:0000313" key="1">
    <source>
        <dbReference type="EMBL" id="KAH7965066.1"/>
    </source>
</evidence>
<protein>
    <submittedName>
        <fullName evidence="1">Uncharacterized protein</fullName>
    </submittedName>
</protein>
<sequence length="233" mass="26172">MPHSQLFDKLRKLYRDQLDKVDLFVGGMLESDEGRPGPLFRKIIREQFERLRDADRFWFENRQNGCVIFGFFLAKHVILIYMVYWEHASQRVTRECSRQKKSIGIRKIRMYDIILAATDIRAHEIQKNVFFHVKAGSCNSCPSGGGGSRVVASSGREGTTVSESWCACWGAVRTSDDVQSPWSRAVSRPPPRCLILHAGIDCVSANGQHERAGLCSASLPDRSRGSLATPSLA</sequence>
<keyword evidence="2" id="KW-1185">Reference proteome</keyword>
<reference evidence="1" key="1">
    <citation type="submission" date="2020-05" db="EMBL/GenBank/DDBJ databases">
        <title>Large-scale comparative analyses of tick genomes elucidate their genetic diversity and vector capacities.</title>
        <authorList>
            <person name="Jia N."/>
            <person name="Wang J."/>
            <person name="Shi W."/>
            <person name="Du L."/>
            <person name="Sun Y."/>
            <person name="Zhan W."/>
            <person name="Jiang J."/>
            <person name="Wang Q."/>
            <person name="Zhang B."/>
            <person name="Ji P."/>
            <person name="Sakyi L.B."/>
            <person name="Cui X."/>
            <person name="Yuan T."/>
            <person name="Jiang B."/>
            <person name="Yang W."/>
            <person name="Lam T.T.-Y."/>
            <person name="Chang Q."/>
            <person name="Ding S."/>
            <person name="Wang X."/>
            <person name="Zhu J."/>
            <person name="Ruan X."/>
            <person name="Zhao L."/>
            <person name="Wei J."/>
            <person name="Que T."/>
            <person name="Du C."/>
            <person name="Cheng J."/>
            <person name="Dai P."/>
            <person name="Han X."/>
            <person name="Huang E."/>
            <person name="Gao Y."/>
            <person name="Liu J."/>
            <person name="Shao H."/>
            <person name="Ye R."/>
            <person name="Li L."/>
            <person name="Wei W."/>
            <person name="Wang X."/>
            <person name="Wang C."/>
            <person name="Yang T."/>
            <person name="Huo Q."/>
            <person name="Li W."/>
            <person name="Guo W."/>
            <person name="Chen H."/>
            <person name="Zhou L."/>
            <person name="Ni X."/>
            <person name="Tian J."/>
            <person name="Zhou Y."/>
            <person name="Sheng Y."/>
            <person name="Liu T."/>
            <person name="Pan Y."/>
            <person name="Xia L."/>
            <person name="Li J."/>
            <person name="Zhao F."/>
            <person name="Cao W."/>
        </authorList>
    </citation>
    <scope>NUCLEOTIDE SEQUENCE</scope>
    <source>
        <strain evidence="1">Dsil-2018</strain>
    </source>
</reference>
<name>A0ACB8DAK8_DERSI</name>
<dbReference type="EMBL" id="CM023471">
    <property type="protein sequence ID" value="KAH7965066.1"/>
    <property type="molecule type" value="Genomic_DNA"/>
</dbReference>
<gene>
    <name evidence="1" type="ORF">HPB49_003279</name>
</gene>
<accession>A0ACB8DAK8</accession>
<proteinExistence type="predicted"/>
<comment type="caution">
    <text evidence="1">The sequence shown here is derived from an EMBL/GenBank/DDBJ whole genome shotgun (WGS) entry which is preliminary data.</text>
</comment>